<dbReference type="InterPro" id="IPR037175">
    <property type="entry name" value="KFase_sf"/>
</dbReference>
<keyword evidence="3" id="KW-1185">Reference proteome</keyword>
<evidence type="ECO:0000313" key="2">
    <source>
        <dbReference type="EMBL" id="MBR7672402.1"/>
    </source>
</evidence>
<dbReference type="Proteomes" id="UP000675554">
    <property type="component" value="Unassembled WGS sequence"/>
</dbReference>
<gene>
    <name evidence="2" type="ORF">KDA82_05015</name>
</gene>
<dbReference type="PANTHER" id="PTHR31118">
    <property type="entry name" value="CYCLASE-LIKE PROTEIN 2"/>
    <property type="match status" value="1"/>
</dbReference>
<evidence type="ECO:0000313" key="3">
    <source>
        <dbReference type="Proteomes" id="UP000675554"/>
    </source>
</evidence>
<evidence type="ECO:0000256" key="1">
    <source>
        <dbReference type="SAM" id="MobiDB-lite"/>
    </source>
</evidence>
<organism evidence="2 3">
    <name type="scientific">Streptomyces daliensis</name>
    <dbReference type="NCBI Taxonomy" id="299421"/>
    <lineage>
        <taxon>Bacteria</taxon>
        <taxon>Bacillati</taxon>
        <taxon>Actinomycetota</taxon>
        <taxon>Actinomycetes</taxon>
        <taxon>Kitasatosporales</taxon>
        <taxon>Streptomycetaceae</taxon>
        <taxon>Streptomyces</taxon>
    </lineage>
</organism>
<dbReference type="SUPFAM" id="SSF102198">
    <property type="entry name" value="Putative cyclase"/>
    <property type="match status" value="1"/>
</dbReference>
<dbReference type="GO" id="GO:0004061">
    <property type="term" value="F:arylformamidase activity"/>
    <property type="evidence" value="ECO:0007669"/>
    <property type="project" value="InterPro"/>
</dbReference>
<dbReference type="Gene3D" id="3.50.30.50">
    <property type="entry name" value="Putative cyclase"/>
    <property type="match status" value="1"/>
</dbReference>
<name>A0A8T4IM75_9ACTN</name>
<sequence>MANQSLPPRVTGRHHNGASRGTSIVDLSHEIVSGSTGYPGLPQPELTPYITHEESRELYDPGYTFSTGKLCMVGQSGTYMDVPFHAFADGFDLTRLDLRQVVNVPVTLIETDKQEIPPEVFAKADLTGHAVLIRTGWSRFWETEAYANGQHPHLSADAAKLLAEADPSVVGIDSLNMDGTHTGSRPAHHELLGAGIPLVEHLTNLDQVPDKGARFTAVPVKVSGLGTFPVRAFASWTRWM</sequence>
<dbReference type="Pfam" id="PF04199">
    <property type="entry name" value="Cyclase"/>
    <property type="match status" value="1"/>
</dbReference>
<dbReference type="AlphaFoldDB" id="A0A8T4IM75"/>
<proteinExistence type="predicted"/>
<feature type="region of interest" description="Disordered" evidence="1">
    <location>
        <begin position="1"/>
        <end position="22"/>
    </location>
</feature>
<dbReference type="GO" id="GO:0019441">
    <property type="term" value="P:L-tryptophan catabolic process to kynurenine"/>
    <property type="evidence" value="ECO:0007669"/>
    <property type="project" value="InterPro"/>
</dbReference>
<dbReference type="PANTHER" id="PTHR31118:SF12">
    <property type="entry name" value="CYCLASE-LIKE PROTEIN 2"/>
    <property type="match status" value="1"/>
</dbReference>
<dbReference type="EMBL" id="JAGSMN010000098">
    <property type="protein sequence ID" value="MBR7672402.1"/>
    <property type="molecule type" value="Genomic_DNA"/>
</dbReference>
<protein>
    <submittedName>
        <fullName evidence="2">Cyclase family protein</fullName>
    </submittedName>
</protein>
<dbReference type="InterPro" id="IPR007325">
    <property type="entry name" value="KFase/CYL"/>
</dbReference>
<comment type="caution">
    <text evidence="2">The sequence shown here is derived from an EMBL/GenBank/DDBJ whole genome shotgun (WGS) entry which is preliminary data.</text>
</comment>
<reference evidence="2" key="1">
    <citation type="submission" date="2021-04" db="EMBL/GenBank/DDBJ databases">
        <title>Sequencing of actinobacteria type strains.</title>
        <authorList>
            <person name="Nguyen G.-S."/>
            <person name="Wentzel A."/>
        </authorList>
    </citation>
    <scope>NUCLEOTIDE SEQUENCE</scope>
    <source>
        <strain evidence="2">DSM 42095</strain>
    </source>
</reference>
<accession>A0A8T4IM75</accession>